<protein>
    <submittedName>
        <fullName evidence="13">Cytochrome oxidase assembly protein</fullName>
    </submittedName>
</protein>
<dbReference type="RefSeq" id="WP_015754259.1">
    <property type="nucleotide sequence ID" value="NC_013222.1"/>
</dbReference>
<keyword evidence="9 12" id="KW-0472">Membrane</keyword>
<keyword evidence="10" id="KW-1015">Disulfide bond</keyword>
<feature type="transmembrane region" description="Helical" evidence="12">
    <location>
        <begin position="210"/>
        <end position="228"/>
    </location>
</feature>
<keyword evidence="3 12" id="KW-0812">Transmembrane</keyword>
<evidence type="ECO:0000256" key="4">
    <source>
        <dbReference type="ARBA" id="ARBA00022723"/>
    </source>
</evidence>
<keyword evidence="5 12" id="KW-1133">Transmembrane helix</keyword>
<keyword evidence="8" id="KW-0350">Heme biosynthesis</keyword>
<comment type="subcellular location">
    <subcellularLocation>
        <location evidence="1">Membrane</location>
        <topology evidence="1">Multi-pass membrane protein</topology>
    </subcellularLocation>
</comment>
<keyword evidence="4" id="KW-0479">Metal-binding</keyword>
<evidence type="ECO:0000313" key="13">
    <source>
        <dbReference type="EMBL" id="EAR14938.1"/>
    </source>
</evidence>
<evidence type="ECO:0000256" key="12">
    <source>
        <dbReference type="SAM" id="Phobius"/>
    </source>
</evidence>
<dbReference type="GO" id="GO:0046872">
    <property type="term" value="F:metal ion binding"/>
    <property type="evidence" value="ECO:0007669"/>
    <property type="project" value="UniProtKB-KW"/>
</dbReference>
<evidence type="ECO:0000256" key="11">
    <source>
        <dbReference type="ARBA" id="ARBA00023444"/>
    </source>
</evidence>
<feature type="transmembrane region" description="Helical" evidence="12">
    <location>
        <begin position="12"/>
        <end position="30"/>
    </location>
</feature>
<evidence type="ECO:0000256" key="5">
    <source>
        <dbReference type="ARBA" id="ARBA00022989"/>
    </source>
</evidence>
<feature type="transmembrane region" description="Helical" evidence="12">
    <location>
        <begin position="147"/>
        <end position="171"/>
    </location>
</feature>
<keyword evidence="7" id="KW-0408">Iron</keyword>
<evidence type="ECO:0000256" key="8">
    <source>
        <dbReference type="ARBA" id="ARBA00023133"/>
    </source>
</evidence>
<evidence type="ECO:0000256" key="9">
    <source>
        <dbReference type="ARBA" id="ARBA00023136"/>
    </source>
</evidence>
<dbReference type="GO" id="GO:0016491">
    <property type="term" value="F:oxidoreductase activity"/>
    <property type="evidence" value="ECO:0007669"/>
    <property type="project" value="UniProtKB-KW"/>
</dbReference>
<dbReference type="STRING" id="313596.RB2501_11447"/>
<name>A4CMP6_ROBBH</name>
<keyword evidence="2" id="KW-1003">Cell membrane</keyword>
<dbReference type="PANTHER" id="PTHR35457">
    <property type="entry name" value="HEME A SYNTHASE"/>
    <property type="match status" value="1"/>
</dbReference>
<dbReference type="GO" id="GO:0006784">
    <property type="term" value="P:heme A biosynthetic process"/>
    <property type="evidence" value="ECO:0007669"/>
    <property type="project" value="InterPro"/>
</dbReference>
<dbReference type="eggNOG" id="COG1612">
    <property type="taxonomic scope" value="Bacteria"/>
</dbReference>
<evidence type="ECO:0000256" key="10">
    <source>
        <dbReference type="ARBA" id="ARBA00023157"/>
    </source>
</evidence>
<dbReference type="AlphaFoldDB" id="A4CMP6"/>
<evidence type="ECO:0000256" key="3">
    <source>
        <dbReference type="ARBA" id="ARBA00022692"/>
    </source>
</evidence>
<feature type="transmembrane region" description="Helical" evidence="12">
    <location>
        <begin position="177"/>
        <end position="198"/>
    </location>
</feature>
<dbReference type="Proteomes" id="UP000009049">
    <property type="component" value="Chromosome"/>
</dbReference>
<evidence type="ECO:0000256" key="2">
    <source>
        <dbReference type="ARBA" id="ARBA00022475"/>
    </source>
</evidence>
<dbReference type="HOGENOM" id="CLU_041525_1_0_10"/>
<gene>
    <name evidence="13" type="ordered locus">RB2501_11447</name>
</gene>
<dbReference type="PANTHER" id="PTHR35457:SF1">
    <property type="entry name" value="HEME A SYNTHASE"/>
    <property type="match status" value="1"/>
</dbReference>
<sequence length="348" mass="39477">MRNRLKKNYIRFARTSLVLVYLVILAGAVVRMTGSGMGCPDWPKCFGYLIPPTEASQLNWSPGKAFDKGQVIIRDEALLLARADFVTGTDFESGNWEPYTRHDYAVFNAAHTWTEYINRLLGALAGLSILIMAGCSLAWWPERRSRVIFAWLTVLAIGFQGWLGATVVYSVLAPVRITLHMMMALVLVGMLLWIVFRSEEGRRVRTYDRLTARLWMATVALSLLQILLGTQVRQYVDDQTDILGYGARDQWLANPTWVFYVHRSFSALLLLLHLWVAYRIATLRLGFRKIFPTLGVLLLILVSGLAMAYLDFPWGSQPIHLVMASVLFGLQWYLLLEMQRAARAGISL</sequence>
<keyword evidence="14" id="KW-1185">Reference proteome</keyword>
<accession>A4CMP6</accession>
<dbReference type="InterPro" id="IPR003780">
    <property type="entry name" value="COX15/CtaA_fam"/>
</dbReference>
<dbReference type="KEGG" id="rbi:RB2501_11447"/>
<evidence type="ECO:0000313" key="14">
    <source>
        <dbReference type="Proteomes" id="UP000009049"/>
    </source>
</evidence>
<organism evidence="13 14">
    <name type="scientific">Robiginitalea biformata (strain ATCC BAA-864 / DSM 15991 / KCTC 12146 / HTCC2501)</name>
    <dbReference type="NCBI Taxonomy" id="313596"/>
    <lineage>
        <taxon>Bacteria</taxon>
        <taxon>Pseudomonadati</taxon>
        <taxon>Bacteroidota</taxon>
        <taxon>Flavobacteriia</taxon>
        <taxon>Flavobacteriales</taxon>
        <taxon>Flavobacteriaceae</taxon>
        <taxon>Robiginitalea</taxon>
    </lineage>
</organism>
<feature type="transmembrane region" description="Helical" evidence="12">
    <location>
        <begin position="120"/>
        <end position="140"/>
    </location>
</feature>
<dbReference type="EMBL" id="CP001712">
    <property type="protein sequence ID" value="EAR14938.1"/>
    <property type="molecule type" value="Genomic_DNA"/>
</dbReference>
<dbReference type="GO" id="GO:0016020">
    <property type="term" value="C:membrane"/>
    <property type="evidence" value="ECO:0007669"/>
    <property type="project" value="UniProtKB-SubCell"/>
</dbReference>
<evidence type="ECO:0000256" key="7">
    <source>
        <dbReference type="ARBA" id="ARBA00023004"/>
    </source>
</evidence>
<feature type="transmembrane region" description="Helical" evidence="12">
    <location>
        <begin position="257"/>
        <end position="278"/>
    </location>
</feature>
<feature type="transmembrane region" description="Helical" evidence="12">
    <location>
        <begin position="290"/>
        <end position="312"/>
    </location>
</feature>
<evidence type="ECO:0000256" key="6">
    <source>
        <dbReference type="ARBA" id="ARBA00023002"/>
    </source>
</evidence>
<keyword evidence="6" id="KW-0560">Oxidoreductase</keyword>
<reference evidence="13 14" key="1">
    <citation type="journal article" date="2009" name="J. Bacteriol.">
        <title>Complete genome sequence of Robiginitalea biformata HTCC2501.</title>
        <authorList>
            <person name="Oh H.M."/>
            <person name="Giovannoni S.J."/>
            <person name="Lee K."/>
            <person name="Ferriera S."/>
            <person name="Johnson J."/>
            <person name="Cho J.C."/>
        </authorList>
    </citation>
    <scope>NUCLEOTIDE SEQUENCE [LARGE SCALE GENOMIC DNA]</scope>
    <source>
        <strain evidence="14">ATCC BAA-864 / HTCC2501 / KCTC 12146</strain>
    </source>
</reference>
<evidence type="ECO:0000256" key="1">
    <source>
        <dbReference type="ARBA" id="ARBA00004141"/>
    </source>
</evidence>
<dbReference type="Pfam" id="PF02628">
    <property type="entry name" value="COX15-CtaA"/>
    <property type="match status" value="2"/>
</dbReference>
<dbReference type="InterPro" id="IPR050450">
    <property type="entry name" value="COX15/CtaA_HemeA_synthase"/>
</dbReference>
<feature type="transmembrane region" description="Helical" evidence="12">
    <location>
        <begin position="318"/>
        <end position="336"/>
    </location>
</feature>
<comment type="pathway">
    <text evidence="11">Porphyrin-containing compound metabolism.</text>
</comment>
<proteinExistence type="predicted"/>